<comment type="caution">
    <text evidence="2">The sequence shown here is derived from an EMBL/GenBank/DDBJ whole genome shotgun (WGS) entry which is preliminary data.</text>
</comment>
<dbReference type="EMBL" id="JACTAM010002624">
    <property type="protein sequence ID" value="KAI2644138.1"/>
    <property type="molecule type" value="Genomic_DNA"/>
</dbReference>
<feature type="domain" description="YqaJ viral recombinase" evidence="1">
    <location>
        <begin position="117"/>
        <end position="208"/>
    </location>
</feature>
<evidence type="ECO:0000313" key="3">
    <source>
        <dbReference type="Proteomes" id="UP000830375"/>
    </source>
</evidence>
<evidence type="ECO:0000313" key="2">
    <source>
        <dbReference type="EMBL" id="KAI2644138.1"/>
    </source>
</evidence>
<gene>
    <name evidence="2" type="ORF">H4Q32_027450</name>
</gene>
<sequence>MAGIAESFTHVGALLFKIEAAVQIRGTKTVTDVPAYWMMPANVDKVQAEVGYKIDFSSGAAKRVALDKCISGEIGMSGIHTCLGSTSHYAHEPTLSDLSPLLQILARQVYVTLTAPQNTHLKVEQCGFIIYPSFPEVGASPDGLIQCTCCGKGCLEIKCTIKHSDSSILQTCADDSNFCLQVTDGKLQLKQTHKYYSQVQTQMFVTDSEFCDFVVLTAKDCTVVRVLPDADYWMTLLKGTGVLLQSFTT</sequence>
<dbReference type="InterPro" id="IPR011604">
    <property type="entry name" value="PDDEXK-like_dom_sf"/>
</dbReference>
<proteinExistence type="predicted"/>
<dbReference type="InterPro" id="IPR019080">
    <property type="entry name" value="YqaJ_viral_recombinase"/>
</dbReference>
<organism evidence="2 3">
    <name type="scientific">Labeo rohita</name>
    <name type="common">Indian major carp</name>
    <name type="synonym">Cyprinus rohita</name>
    <dbReference type="NCBI Taxonomy" id="84645"/>
    <lineage>
        <taxon>Eukaryota</taxon>
        <taxon>Metazoa</taxon>
        <taxon>Chordata</taxon>
        <taxon>Craniata</taxon>
        <taxon>Vertebrata</taxon>
        <taxon>Euteleostomi</taxon>
        <taxon>Actinopterygii</taxon>
        <taxon>Neopterygii</taxon>
        <taxon>Teleostei</taxon>
        <taxon>Ostariophysi</taxon>
        <taxon>Cypriniformes</taxon>
        <taxon>Cyprinidae</taxon>
        <taxon>Labeoninae</taxon>
        <taxon>Labeonini</taxon>
        <taxon>Labeo</taxon>
    </lineage>
</organism>
<name>A0ABQ8L092_LABRO</name>
<reference evidence="2 3" key="1">
    <citation type="submission" date="2022-01" db="EMBL/GenBank/DDBJ databases">
        <title>A high-quality chromosome-level genome assembly of rohu carp, Labeo rohita.</title>
        <authorList>
            <person name="Arick M.A. II"/>
            <person name="Hsu C.-Y."/>
            <person name="Magbanua Z."/>
            <person name="Pechanova O."/>
            <person name="Grover C."/>
            <person name="Miller E."/>
            <person name="Thrash A."/>
            <person name="Ezzel L."/>
            <person name="Alam S."/>
            <person name="Benzie J."/>
            <person name="Hamilton M."/>
            <person name="Karsi A."/>
            <person name="Lawrence M.L."/>
            <person name="Peterson D.G."/>
        </authorList>
    </citation>
    <scope>NUCLEOTIDE SEQUENCE [LARGE SCALE GENOMIC DNA]</scope>
    <source>
        <strain evidence="3">BAU-BD-2019</strain>
        <tissue evidence="2">Blood</tissue>
    </source>
</reference>
<dbReference type="InterPro" id="IPR011335">
    <property type="entry name" value="Restrct_endonuc-II-like"/>
</dbReference>
<dbReference type="SUPFAM" id="SSF52980">
    <property type="entry name" value="Restriction endonuclease-like"/>
    <property type="match status" value="1"/>
</dbReference>
<evidence type="ECO:0000259" key="1">
    <source>
        <dbReference type="Pfam" id="PF09588"/>
    </source>
</evidence>
<dbReference type="Gene3D" id="3.90.320.10">
    <property type="match status" value="1"/>
</dbReference>
<accession>A0ABQ8L092</accession>
<dbReference type="PANTHER" id="PTHR47526">
    <property type="entry name" value="ATP-DEPENDENT DNA HELICASE"/>
    <property type="match status" value="1"/>
</dbReference>
<dbReference type="Pfam" id="PF09588">
    <property type="entry name" value="YqaJ"/>
    <property type="match status" value="1"/>
</dbReference>
<dbReference type="Proteomes" id="UP000830375">
    <property type="component" value="Unassembled WGS sequence"/>
</dbReference>
<protein>
    <submittedName>
        <fullName evidence="2">Alkaline nuclease</fullName>
    </submittedName>
</protein>
<keyword evidence="3" id="KW-1185">Reference proteome</keyword>
<dbReference type="CDD" id="cd22343">
    <property type="entry name" value="PDDEXK_lambda_exonuclease-like"/>
    <property type="match status" value="1"/>
</dbReference>